<evidence type="ECO:0000256" key="1">
    <source>
        <dbReference type="SAM" id="SignalP"/>
    </source>
</evidence>
<reference evidence="2 3" key="2">
    <citation type="submission" date="2018-05" db="EMBL/GenBank/DDBJ databases">
        <authorList>
            <person name="Lanie J.A."/>
            <person name="Ng W.-L."/>
            <person name="Kazmierczak K.M."/>
            <person name="Andrzejewski T.M."/>
            <person name="Davidsen T.M."/>
            <person name="Wayne K.J."/>
            <person name="Tettelin H."/>
            <person name="Glass J.I."/>
            <person name="Rusch D."/>
            <person name="Podicherti R."/>
            <person name="Tsui H.-C.T."/>
            <person name="Winkler M.E."/>
        </authorList>
    </citation>
    <scope>NUCLEOTIDE SEQUENCE [LARGE SCALE GENOMIC DNA]</scope>
    <source>
        <strain evidence="2 3">C305</strain>
    </source>
</reference>
<evidence type="ECO:0000313" key="2">
    <source>
        <dbReference type="EMBL" id="PWH86835.1"/>
    </source>
</evidence>
<name>A0A2U2XGC0_9FLAO</name>
<dbReference type="OrthoDB" id="1467871at2"/>
<feature type="signal peptide" evidence="1">
    <location>
        <begin position="1"/>
        <end position="22"/>
    </location>
</feature>
<reference evidence="2 3" key="1">
    <citation type="submission" date="2018-05" db="EMBL/GenBank/DDBJ databases">
        <title>Brumimicrobium oceani sp. nov., isolated from coastal sediment.</title>
        <authorList>
            <person name="Kou Y."/>
        </authorList>
    </citation>
    <scope>NUCLEOTIDE SEQUENCE [LARGE SCALE GENOMIC DNA]</scope>
    <source>
        <strain evidence="2 3">C305</strain>
    </source>
</reference>
<dbReference type="AlphaFoldDB" id="A0A2U2XGC0"/>
<organism evidence="2 3">
    <name type="scientific">Brumimicrobium oceani</name>
    <dbReference type="NCBI Taxonomy" id="2100725"/>
    <lineage>
        <taxon>Bacteria</taxon>
        <taxon>Pseudomonadati</taxon>
        <taxon>Bacteroidota</taxon>
        <taxon>Flavobacteriia</taxon>
        <taxon>Flavobacteriales</taxon>
        <taxon>Crocinitomicaceae</taxon>
        <taxon>Brumimicrobium</taxon>
    </lineage>
</organism>
<evidence type="ECO:0000313" key="3">
    <source>
        <dbReference type="Proteomes" id="UP000245370"/>
    </source>
</evidence>
<sequence length="207" mass="24207">MTGLLKKAFLLIFVVLLWSACSENTEVEIINMDEVLPQSAGNYDYDEDTLENAQVELSPTQKKLIQNFPGLNFEEENKLRKRKMLFMPDRLGYTKKEESYFIKDSVSFHYLSWKFADSVKTISAFYNWLDCFGAQCKSIRINEETNGSKEAFIIWVSDSQIIYLGSEKNINRAQWENVLFSTDNTEWNFKIQQAKRGRITWLFSPSE</sequence>
<proteinExistence type="predicted"/>
<comment type="caution">
    <text evidence="2">The sequence shown here is derived from an EMBL/GenBank/DDBJ whole genome shotgun (WGS) entry which is preliminary data.</text>
</comment>
<dbReference type="PROSITE" id="PS51257">
    <property type="entry name" value="PROKAR_LIPOPROTEIN"/>
    <property type="match status" value="1"/>
</dbReference>
<evidence type="ECO:0008006" key="4">
    <source>
        <dbReference type="Google" id="ProtNLM"/>
    </source>
</evidence>
<keyword evidence="3" id="KW-1185">Reference proteome</keyword>
<keyword evidence="1" id="KW-0732">Signal</keyword>
<dbReference type="Proteomes" id="UP000245370">
    <property type="component" value="Unassembled WGS sequence"/>
</dbReference>
<protein>
    <recommendedName>
        <fullName evidence="4">Lipoprotein</fullName>
    </recommendedName>
</protein>
<dbReference type="EMBL" id="QFRJ01000001">
    <property type="protein sequence ID" value="PWH86835.1"/>
    <property type="molecule type" value="Genomic_DNA"/>
</dbReference>
<feature type="chain" id="PRO_5015502505" description="Lipoprotein" evidence="1">
    <location>
        <begin position="23"/>
        <end position="207"/>
    </location>
</feature>
<gene>
    <name evidence="2" type="ORF">DIT68_00810</name>
</gene>
<accession>A0A2U2XGC0</accession>
<dbReference type="RefSeq" id="WP_109357915.1">
    <property type="nucleotide sequence ID" value="NZ_QFRJ01000001.1"/>
</dbReference>